<dbReference type="AlphaFoldDB" id="A0A1E4T7U1"/>
<name>A0A1E4T7U1_9ASCO</name>
<dbReference type="GO" id="GO:0008270">
    <property type="term" value="F:zinc ion binding"/>
    <property type="evidence" value="ECO:0007669"/>
    <property type="project" value="TreeGrafter"/>
</dbReference>
<dbReference type="STRING" id="983967.A0A1E4T7U1"/>
<keyword evidence="2" id="KW-0479">Metal-binding</keyword>
<reference evidence="5" key="1">
    <citation type="submission" date="2016-04" db="EMBL/GenBank/DDBJ databases">
        <title>Comparative genomics of biotechnologically important yeasts.</title>
        <authorList>
            <consortium name="DOE Joint Genome Institute"/>
            <person name="Riley R."/>
            <person name="Haridas S."/>
            <person name="Wolfe K.H."/>
            <person name="Lopes M.R."/>
            <person name="Hittinger C.T."/>
            <person name="Goker M."/>
            <person name="Salamov A."/>
            <person name="Wisecaver J."/>
            <person name="Long T.M."/>
            <person name="Aerts A.L."/>
            <person name="Barry K."/>
            <person name="Choi C."/>
            <person name="Clum A."/>
            <person name="Coughlan A.Y."/>
            <person name="Deshpande S."/>
            <person name="Douglass A.P."/>
            <person name="Hanson S.J."/>
            <person name="Klenk H.-P."/>
            <person name="Labutti K."/>
            <person name="Lapidus A."/>
            <person name="Lindquist E."/>
            <person name="Lipzen A."/>
            <person name="Meier-Kolthoff J.P."/>
            <person name="Ohm R.A."/>
            <person name="Otillar R.P."/>
            <person name="Pangilinan J."/>
            <person name="Peng Y."/>
            <person name="Rokas A."/>
            <person name="Rosa C.A."/>
            <person name="Scheuner C."/>
            <person name="Sibirny A.A."/>
            <person name="Slot J.C."/>
            <person name="Stielow J.B."/>
            <person name="Sun H."/>
            <person name="Kurtzman C.P."/>
            <person name="Blackwell M."/>
            <person name="Grigoriev I.V."/>
            <person name="Jeffries T.W."/>
        </authorList>
    </citation>
    <scope>NUCLEOTIDE SEQUENCE [LARGE SCALE GENOMIC DNA]</scope>
    <source>
        <strain evidence="5">NRRL YB-2248</strain>
    </source>
</reference>
<proteinExistence type="inferred from homology"/>
<protein>
    <recommendedName>
        <fullName evidence="6">DUF866-domain-containing protein</fullName>
    </recommendedName>
</protein>
<keyword evidence="5" id="KW-1185">Reference proteome</keyword>
<evidence type="ECO:0000256" key="2">
    <source>
        <dbReference type="ARBA" id="ARBA00022723"/>
    </source>
</evidence>
<gene>
    <name evidence="4" type="ORF">CANARDRAFT_193326</name>
</gene>
<sequence>MVAHLFLTAELSNVTGLIPVDTVDQPFEYTFKIQCTACRETHPKQISINLYEKHEIQGSRGEANFIFKCGFCGKHSNVELSKPKKFEAYNISDSTKKVAILDMEARGLDLVEFIPVGLFQCSGCDEEGNLSGTKFKDVDLSDNEWYDYDDDAAREVSITETKWEILKK</sequence>
<keyword evidence="3" id="KW-0862">Zinc</keyword>
<evidence type="ECO:0000313" key="5">
    <source>
        <dbReference type="Proteomes" id="UP000094801"/>
    </source>
</evidence>
<dbReference type="EMBL" id="KV453847">
    <property type="protein sequence ID" value="ODV87826.1"/>
    <property type="molecule type" value="Genomic_DNA"/>
</dbReference>
<comment type="similarity">
    <text evidence="1">Belongs to the UPF0587 family.</text>
</comment>
<dbReference type="Proteomes" id="UP000094801">
    <property type="component" value="Unassembled WGS sequence"/>
</dbReference>
<evidence type="ECO:0000256" key="1">
    <source>
        <dbReference type="ARBA" id="ARBA00007818"/>
    </source>
</evidence>
<dbReference type="PANTHER" id="PTHR12857">
    <property type="entry name" value="CXXC MOTIF CONTAINING ZINC BINDING PROTEIN"/>
    <property type="match status" value="1"/>
</dbReference>
<dbReference type="PANTHER" id="PTHR12857:SF0">
    <property type="entry name" value="CXXC MOTIF CONTAINING ZINC BINDING PROTEIN"/>
    <property type="match status" value="1"/>
</dbReference>
<dbReference type="OrthoDB" id="10248838at2759"/>
<evidence type="ECO:0000256" key="3">
    <source>
        <dbReference type="ARBA" id="ARBA00022833"/>
    </source>
</evidence>
<dbReference type="Pfam" id="PF05907">
    <property type="entry name" value="CXXC_Zn-b_euk"/>
    <property type="match status" value="1"/>
</dbReference>
<accession>A0A1E4T7U1</accession>
<dbReference type="SUPFAM" id="SSF141678">
    <property type="entry name" value="MAL13P1.257-like"/>
    <property type="match status" value="1"/>
</dbReference>
<organism evidence="4 5">
    <name type="scientific">[Candida] arabinofermentans NRRL YB-2248</name>
    <dbReference type="NCBI Taxonomy" id="983967"/>
    <lineage>
        <taxon>Eukaryota</taxon>
        <taxon>Fungi</taxon>
        <taxon>Dikarya</taxon>
        <taxon>Ascomycota</taxon>
        <taxon>Saccharomycotina</taxon>
        <taxon>Pichiomycetes</taxon>
        <taxon>Pichiales</taxon>
        <taxon>Pichiaceae</taxon>
        <taxon>Ogataea</taxon>
        <taxon>Ogataea/Candida clade</taxon>
    </lineage>
</organism>
<evidence type="ECO:0008006" key="6">
    <source>
        <dbReference type="Google" id="ProtNLM"/>
    </source>
</evidence>
<evidence type="ECO:0000313" key="4">
    <source>
        <dbReference type="EMBL" id="ODV87826.1"/>
    </source>
</evidence>
<dbReference type="InterPro" id="IPR008584">
    <property type="entry name" value="CXXC_Zn-binding_euk"/>
</dbReference>